<name>A0A7C0U2E8_DESA2</name>
<dbReference type="InterPro" id="IPR011604">
    <property type="entry name" value="PDDEXK-like_dom_sf"/>
</dbReference>
<evidence type="ECO:0000313" key="2">
    <source>
        <dbReference type="EMBL" id="HDD44204.1"/>
    </source>
</evidence>
<proteinExistence type="predicted"/>
<reference evidence="2" key="1">
    <citation type="journal article" date="2020" name="mSystems">
        <title>Genome- and Community-Level Interaction Insights into Carbon Utilization and Element Cycling Functions of Hydrothermarchaeota in Hydrothermal Sediment.</title>
        <authorList>
            <person name="Zhou Z."/>
            <person name="Liu Y."/>
            <person name="Xu W."/>
            <person name="Pan J."/>
            <person name="Luo Z.H."/>
            <person name="Li M."/>
        </authorList>
    </citation>
    <scope>NUCLEOTIDE SEQUENCE [LARGE SCALE GENOMIC DNA]</scope>
    <source>
        <strain evidence="2">HyVt-233</strain>
    </source>
</reference>
<organism evidence="2">
    <name type="scientific">Desulfofervidus auxilii</name>
    <dbReference type="NCBI Taxonomy" id="1621989"/>
    <lineage>
        <taxon>Bacteria</taxon>
        <taxon>Pseudomonadati</taxon>
        <taxon>Thermodesulfobacteriota</taxon>
        <taxon>Candidatus Desulfofervidia</taxon>
        <taxon>Candidatus Desulfofervidales</taxon>
        <taxon>Candidatus Desulfofervidaceae</taxon>
        <taxon>Candidatus Desulfofervidus</taxon>
    </lineage>
</organism>
<dbReference type="Proteomes" id="UP000886289">
    <property type="component" value="Unassembled WGS sequence"/>
</dbReference>
<sequence length="255" mass="30394">MSLIKHISWSQFQCYLTCPKRYEFRYIKGIVIPPPGSIVLGKAFENVENINFRQKIYTQRDISLEQALDLYVDSWKEVKDEFGNEIDWEGKFYGGQAEDEKICHNDGIGLIKIYHTKVAPKIKPLAVQEEVNFEFEGIKILGYLDIEDISDIIDLKVSTKGTWTQEKVNHDQQLVFYSLVFKNKKYRYDIIERPKKDVKNRTYRFNSFYKQITQREKEILLEDIYDVVYNIEVGRFPRRKNPINCNYCGYKIYCW</sequence>
<accession>A0A7C0U2E8</accession>
<dbReference type="EMBL" id="DRBS01000193">
    <property type="protein sequence ID" value="HDD44204.1"/>
    <property type="molecule type" value="Genomic_DNA"/>
</dbReference>
<comment type="caution">
    <text evidence="2">The sequence shown here is derived from an EMBL/GenBank/DDBJ whole genome shotgun (WGS) entry which is preliminary data.</text>
</comment>
<feature type="domain" description="PD-(D/E)XK endonuclease-like" evidence="1">
    <location>
        <begin position="6"/>
        <end position="254"/>
    </location>
</feature>
<dbReference type="Gene3D" id="3.90.320.10">
    <property type="match status" value="1"/>
</dbReference>
<evidence type="ECO:0000259" key="1">
    <source>
        <dbReference type="Pfam" id="PF12705"/>
    </source>
</evidence>
<protein>
    <recommendedName>
        <fullName evidence="1">PD-(D/E)XK endonuclease-like domain-containing protein</fullName>
    </recommendedName>
</protein>
<dbReference type="Pfam" id="PF12705">
    <property type="entry name" value="PDDEXK_1"/>
    <property type="match status" value="1"/>
</dbReference>
<dbReference type="AlphaFoldDB" id="A0A7C0U2E8"/>
<gene>
    <name evidence="2" type="ORF">ENG63_05015</name>
</gene>
<dbReference type="InterPro" id="IPR038726">
    <property type="entry name" value="PDDEXK_AddAB-type"/>
</dbReference>